<dbReference type="Gene3D" id="3.20.20.70">
    <property type="entry name" value="Aldolase class I"/>
    <property type="match status" value="1"/>
</dbReference>
<comment type="similarity">
    <text evidence="3">In the N-terminal section; belongs to the NADH:flavin oxidoreductase/NADH oxidase family.</text>
</comment>
<feature type="domain" description="NADH:flavin oxidoreductase/NADH oxidase N-terminal" evidence="10">
    <location>
        <begin position="18"/>
        <end position="325"/>
    </location>
</feature>
<dbReference type="EMBL" id="CP022753">
    <property type="protein sequence ID" value="ASU84121.1"/>
    <property type="molecule type" value="Genomic_DNA"/>
</dbReference>
<keyword evidence="6" id="KW-0479">Metal-binding</keyword>
<dbReference type="Pfam" id="PF00724">
    <property type="entry name" value="Oxidored_FMN"/>
    <property type="match status" value="1"/>
</dbReference>
<evidence type="ECO:0000256" key="5">
    <source>
        <dbReference type="ARBA" id="ARBA00022643"/>
    </source>
</evidence>
<dbReference type="InterPro" id="IPR051793">
    <property type="entry name" value="NADH:flavin_oxidoreductase"/>
</dbReference>
<dbReference type="Pfam" id="PF07992">
    <property type="entry name" value="Pyr_redox_2"/>
    <property type="match status" value="1"/>
</dbReference>
<evidence type="ECO:0000313" key="12">
    <source>
        <dbReference type="EMBL" id="ASU84121.1"/>
    </source>
</evidence>
<evidence type="ECO:0000259" key="10">
    <source>
        <dbReference type="Pfam" id="PF00724"/>
    </source>
</evidence>
<evidence type="ECO:0000259" key="11">
    <source>
        <dbReference type="Pfam" id="PF07992"/>
    </source>
</evidence>
<dbReference type="Gene3D" id="3.50.50.60">
    <property type="entry name" value="FAD/NAD(P)-binding domain"/>
    <property type="match status" value="1"/>
</dbReference>
<evidence type="ECO:0000313" key="13">
    <source>
        <dbReference type="Proteomes" id="UP000215005"/>
    </source>
</evidence>
<evidence type="ECO:0000256" key="1">
    <source>
        <dbReference type="ARBA" id="ARBA00001917"/>
    </source>
</evidence>
<keyword evidence="9" id="KW-0411">Iron-sulfur</keyword>
<reference evidence="12 13" key="1">
    <citation type="submission" date="2017-08" db="EMBL/GenBank/DDBJ databases">
        <title>The complete genome sequence of Nocardiopsis gilva YIM 90087.</title>
        <authorList>
            <person name="Yin M."/>
            <person name="Tang S."/>
        </authorList>
    </citation>
    <scope>NUCLEOTIDE SEQUENCE [LARGE SCALE GENOMIC DNA]</scope>
    <source>
        <strain evidence="12 13">YIM 90087</strain>
    </source>
</reference>
<comment type="cofactor">
    <cofactor evidence="1">
        <name>FMN</name>
        <dbReference type="ChEBI" id="CHEBI:58210"/>
    </cofactor>
</comment>
<dbReference type="InterPro" id="IPR001155">
    <property type="entry name" value="OxRdtase_FMN_N"/>
</dbReference>
<proteinExistence type="inferred from homology"/>
<evidence type="ECO:0000256" key="3">
    <source>
        <dbReference type="ARBA" id="ARBA00011048"/>
    </source>
</evidence>
<feature type="domain" description="FAD/NAD(P)-binding" evidence="11">
    <location>
        <begin position="378"/>
        <end position="615"/>
    </location>
</feature>
<evidence type="ECO:0000256" key="7">
    <source>
        <dbReference type="ARBA" id="ARBA00023002"/>
    </source>
</evidence>
<dbReference type="SUPFAM" id="SSF51905">
    <property type="entry name" value="FAD/NAD(P)-binding domain"/>
    <property type="match status" value="1"/>
</dbReference>
<dbReference type="RefSeq" id="WP_017617745.1">
    <property type="nucleotide sequence ID" value="NZ_ANBG01000092.1"/>
</dbReference>
<dbReference type="Gene3D" id="3.40.50.720">
    <property type="entry name" value="NAD(P)-binding Rossmann-like Domain"/>
    <property type="match status" value="1"/>
</dbReference>
<dbReference type="GO" id="GO:0010181">
    <property type="term" value="F:FMN binding"/>
    <property type="evidence" value="ECO:0007669"/>
    <property type="project" value="InterPro"/>
</dbReference>
<dbReference type="InterPro" id="IPR023967">
    <property type="entry name" value="CHP03996_oxidoreductase"/>
</dbReference>
<dbReference type="InterPro" id="IPR013785">
    <property type="entry name" value="Aldolase_TIM"/>
</dbReference>
<accession>A0A223S7L6</accession>
<keyword evidence="13" id="KW-1185">Reference proteome</keyword>
<evidence type="ECO:0000256" key="6">
    <source>
        <dbReference type="ARBA" id="ARBA00022723"/>
    </source>
</evidence>
<sequence length="674" mass="70727">MRELTGPVELAGRRAPARVVFGPHATNLGDGRALSPRHTAYYERRAAGGAGVIITETASVHADDHPYERAPLAAACRHGWAAVAEACHAHRALVLAGLGHAGSQGSSAYSQRVLWAPSPVADVISREMPAAMEREQIAEVVAGFGDAAALAAQAGLDGVEVDAGAWALLRQFHSALTNTRTDAYGADRLRLTREVLAAVRSSIGPGRVLALRLSCDELAPWAGVTPEAAAVQVAELAGEVDLLTVVRGGPLAPRAYRPDLHTPPGFNRELCAAMRAAAAGRCAVVLQGSVVDADQARSALAAGVADLVEMTRAQIADPDLVAWARAGAVERIRPCVLCNQACQVRDPRNPVVSCIAEPRSGHEGQDPPVAGEAPAQREVLVVGGGTAGLECARVLALRGHRVTLAERAGHLGGMLRTATAPDSGATASSRRRLGLLVDWWERECRRLGVRVELQRSIGVADLDAAAQAGRDVVLATGSRPAEGPALPHTPGPGGHDEDDAPVWLDIADVLVRRSLLPADGPLVLYDPVGGPVAVAASEWLADLGRGVHLVTPARIVGERLALCGDLADANARLQRAGVARHPRSRLCAARRGRVVLEDVWTAQRREIGCAGVVDCGHRLPEESLYTLRPGTPRAGDCVAPRTVLEAVLEGRRRALDLDAPAHQKAPHRAAPAPR</sequence>
<comment type="cofactor">
    <cofactor evidence="2">
        <name>[4Fe-4S] cluster</name>
        <dbReference type="ChEBI" id="CHEBI:49883"/>
    </cofactor>
</comment>
<dbReference type="PRINTS" id="PR00368">
    <property type="entry name" value="FADPNR"/>
</dbReference>
<dbReference type="AlphaFoldDB" id="A0A223S7L6"/>
<dbReference type="PANTHER" id="PTHR42917:SF2">
    <property type="entry name" value="2,4-DIENOYL-COA REDUCTASE [(2E)-ENOYL-COA-PRODUCING]"/>
    <property type="match status" value="1"/>
</dbReference>
<dbReference type="NCBIfam" id="TIGR03996">
    <property type="entry name" value="mycofact_OYE_1"/>
    <property type="match status" value="1"/>
</dbReference>
<dbReference type="Proteomes" id="UP000215005">
    <property type="component" value="Chromosome"/>
</dbReference>
<evidence type="ECO:0000256" key="9">
    <source>
        <dbReference type="ARBA" id="ARBA00023014"/>
    </source>
</evidence>
<dbReference type="PANTHER" id="PTHR42917">
    <property type="entry name" value="2,4-DIENOYL-COA REDUCTASE"/>
    <property type="match status" value="1"/>
</dbReference>
<dbReference type="InterPro" id="IPR023753">
    <property type="entry name" value="FAD/NAD-binding_dom"/>
</dbReference>
<gene>
    <name evidence="12" type="ORF">CDO52_16175</name>
</gene>
<keyword evidence="4" id="KW-0285">Flavoprotein</keyword>
<protein>
    <submittedName>
        <fullName evidence="12">NADH:flavin oxidoreductase</fullName>
    </submittedName>
</protein>
<dbReference type="GO" id="GO:0051536">
    <property type="term" value="F:iron-sulfur cluster binding"/>
    <property type="evidence" value="ECO:0007669"/>
    <property type="project" value="UniProtKB-KW"/>
</dbReference>
<evidence type="ECO:0000256" key="4">
    <source>
        <dbReference type="ARBA" id="ARBA00022630"/>
    </source>
</evidence>
<organism evidence="12 13">
    <name type="scientific">Nocardiopsis gilva YIM 90087</name>
    <dbReference type="NCBI Taxonomy" id="1235441"/>
    <lineage>
        <taxon>Bacteria</taxon>
        <taxon>Bacillati</taxon>
        <taxon>Actinomycetota</taxon>
        <taxon>Actinomycetes</taxon>
        <taxon>Streptosporangiales</taxon>
        <taxon>Nocardiopsidaceae</taxon>
        <taxon>Nocardiopsis</taxon>
    </lineage>
</organism>
<dbReference type="InterPro" id="IPR036188">
    <property type="entry name" value="FAD/NAD-bd_sf"/>
</dbReference>
<evidence type="ECO:0000256" key="8">
    <source>
        <dbReference type="ARBA" id="ARBA00023004"/>
    </source>
</evidence>
<dbReference type="GO" id="GO:0046872">
    <property type="term" value="F:metal ion binding"/>
    <property type="evidence" value="ECO:0007669"/>
    <property type="project" value="UniProtKB-KW"/>
</dbReference>
<dbReference type="KEGG" id="ngv:CDO52_16175"/>
<name>A0A223S7L6_9ACTN</name>
<dbReference type="OrthoDB" id="3169239at2"/>
<keyword evidence="7" id="KW-0560">Oxidoreductase</keyword>
<keyword evidence="8" id="KW-0408">Iron</keyword>
<dbReference type="SUPFAM" id="SSF51395">
    <property type="entry name" value="FMN-linked oxidoreductases"/>
    <property type="match status" value="1"/>
</dbReference>
<keyword evidence="5" id="KW-0288">FMN</keyword>
<dbReference type="GO" id="GO:0008670">
    <property type="term" value="F:2,4-dienoyl-CoA reductase (NADPH) activity"/>
    <property type="evidence" value="ECO:0007669"/>
    <property type="project" value="TreeGrafter"/>
</dbReference>
<dbReference type="GO" id="GO:0033543">
    <property type="term" value="P:fatty acid beta-oxidation, unsaturated, even number, reductase/isomerase pathway"/>
    <property type="evidence" value="ECO:0007669"/>
    <property type="project" value="TreeGrafter"/>
</dbReference>
<evidence type="ECO:0000256" key="2">
    <source>
        <dbReference type="ARBA" id="ARBA00001966"/>
    </source>
</evidence>
<dbReference type="SUPFAM" id="SSF51971">
    <property type="entry name" value="Nucleotide-binding domain"/>
    <property type="match status" value="1"/>
</dbReference>